<evidence type="ECO:0000256" key="5">
    <source>
        <dbReference type="ARBA" id="ARBA00022741"/>
    </source>
</evidence>
<dbReference type="SUPFAM" id="SSF52029">
    <property type="entry name" value="GroEL apical domain-like"/>
    <property type="match status" value="1"/>
</dbReference>
<sequence>MSLMDGALNVFGTRTTGESVRSQNVMAASSIANIVKSSLGPVGLDKMLVDDIGDVTITNDGATILKLLEVEHPAAKVLCELAELQDKEVGDGTTSVVIIAAELLKSADELVKQKIHPTSVISGYRLACNPAGTTVKSCYFHPVEKLESLTGDPLSDADFFANMVVDATLAVKFVDQKGVARYPINSVNVLKAHGRSQKESYLVNGYALNCTVGSQGMVKRLTNAKVACLDFSLQKTKMKMGVQVLINDPEKLDQIRQRESDITKERIQKILASGANVILTTGGIDDMCLKYFVDVGAMAIRRVLKRDLKRIAKATGATICPSLSNLEGEETFETAMLGHCEEVVQERVCDDELILVKNTKARTCASIILRGANDFMCDEMERSLHDALCVVKRVLESKSVVPGGGAVEAALSIYLENYATSMGSREQLAIAEFARSLLVIPKTLAVNAAQDSTDLVAKLRAFHNEAQVNPERKNLKWIGLDLVNGKPRDNKQAGVYEPTMVKTKSLKFATEAAITILRIDDLIKLFPDQKEGGPSYQDAVASGQMDG</sequence>
<dbReference type="GO" id="GO:0140662">
    <property type="term" value="F:ATP-dependent protein folding chaperone"/>
    <property type="evidence" value="ECO:0007669"/>
    <property type="project" value="InterPro"/>
</dbReference>
<evidence type="ECO:0000313" key="12">
    <source>
        <dbReference type="Proteomes" id="UP000314982"/>
    </source>
</evidence>
<keyword evidence="4" id="KW-0963">Cytoplasm</keyword>
<evidence type="ECO:0000256" key="3">
    <source>
        <dbReference type="ARBA" id="ARBA00014424"/>
    </source>
</evidence>
<dbReference type="FunFam" id="1.10.560.10:FF:000070">
    <property type="entry name" value="Uncharacterized protein"/>
    <property type="match status" value="1"/>
</dbReference>
<comment type="catalytic activity">
    <reaction evidence="9">
        <text>ATP + H2O = ADP + phosphate + H(+)</text>
        <dbReference type="Rhea" id="RHEA:13065"/>
        <dbReference type="ChEBI" id="CHEBI:15377"/>
        <dbReference type="ChEBI" id="CHEBI:15378"/>
        <dbReference type="ChEBI" id="CHEBI:30616"/>
        <dbReference type="ChEBI" id="CHEBI:43474"/>
        <dbReference type="ChEBI" id="CHEBI:456216"/>
    </reaction>
</comment>
<evidence type="ECO:0000256" key="1">
    <source>
        <dbReference type="ARBA" id="ARBA00004496"/>
    </source>
</evidence>
<comment type="subcellular location">
    <subcellularLocation>
        <location evidence="1">Cytoplasm</location>
    </subcellularLocation>
</comment>
<dbReference type="InterPro" id="IPR002423">
    <property type="entry name" value="Cpn60/GroEL/TCP-1"/>
</dbReference>
<dbReference type="NCBIfam" id="NF041083">
    <property type="entry name" value="thermosome_beta"/>
    <property type="match status" value="1"/>
</dbReference>
<dbReference type="PROSITE" id="PS00750">
    <property type="entry name" value="TCP1_1"/>
    <property type="match status" value="1"/>
</dbReference>
<dbReference type="InterPro" id="IPR053374">
    <property type="entry name" value="TCP-1_chaperonin"/>
</dbReference>
<comment type="similarity">
    <text evidence="2 10">Belongs to the TCP-1 chaperonin family.</text>
</comment>
<evidence type="ECO:0000256" key="4">
    <source>
        <dbReference type="ARBA" id="ARBA00022490"/>
    </source>
</evidence>
<dbReference type="Proteomes" id="UP000314982">
    <property type="component" value="Unassembled WGS sequence"/>
</dbReference>
<dbReference type="Gene3D" id="1.10.560.10">
    <property type="entry name" value="GroEL-like equatorial domain"/>
    <property type="match status" value="1"/>
</dbReference>
<evidence type="ECO:0000256" key="6">
    <source>
        <dbReference type="ARBA" id="ARBA00022840"/>
    </source>
</evidence>
<evidence type="ECO:0000256" key="10">
    <source>
        <dbReference type="RuleBase" id="RU004187"/>
    </source>
</evidence>
<evidence type="ECO:0000256" key="9">
    <source>
        <dbReference type="ARBA" id="ARBA00049360"/>
    </source>
</evidence>
<evidence type="ECO:0000256" key="2">
    <source>
        <dbReference type="ARBA" id="ARBA00008020"/>
    </source>
</evidence>
<dbReference type="GO" id="GO:0005737">
    <property type="term" value="C:cytoplasm"/>
    <property type="evidence" value="ECO:0007669"/>
    <property type="project" value="UniProtKB-SubCell"/>
</dbReference>
<dbReference type="InterPro" id="IPR027413">
    <property type="entry name" value="GROEL-like_equatorial_sf"/>
</dbReference>
<dbReference type="InterPro" id="IPR027409">
    <property type="entry name" value="GroEL-like_apical_dom_sf"/>
</dbReference>
<keyword evidence="6 10" id="KW-0067">ATP-binding</keyword>
<evidence type="ECO:0000256" key="8">
    <source>
        <dbReference type="ARBA" id="ARBA00030049"/>
    </source>
</evidence>
<dbReference type="PANTHER" id="PTHR11353">
    <property type="entry name" value="CHAPERONIN"/>
    <property type="match status" value="1"/>
</dbReference>
<dbReference type="PROSITE" id="PS00995">
    <property type="entry name" value="TCP1_3"/>
    <property type="match status" value="1"/>
</dbReference>
<dbReference type="CDD" id="cd03335">
    <property type="entry name" value="TCP1_alpha"/>
    <property type="match status" value="1"/>
</dbReference>
<dbReference type="InterPro" id="IPR027410">
    <property type="entry name" value="TCP-1-like_intermed_sf"/>
</dbReference>
<proteinExistence type="inferred from homology"/>
<dbReference type="AlphaFoldDB" id="A0A4W5RQR8"/>
<dbReference type="GO" id="GO:0005524">
    <property type="term" value="F:ATP binding"/>
    <property type="evidence" value="ECO:0007669"/>
    <property type="project" value="UniProtKB-KW"/>
</dbReference>
<keyword evidence="12" id="KW-1185">Reference proteome</keyword>
<dbReference type="PRINTS" id="PR00304">
    <property type="entry name" value="TCOMPLEXTCP1"/>
</dbReference>
<dbReference type="InterPro" id="IPR054827">
    <property type="entry name" value="thermosome_alpha"/>
</dbReference>
<dbReference type="NCBIfam" id="TIGR02340">
    <property type="entry name" value="chap_CCT_alpha"/>
    <property type="match status" value="1"/>
</dbReference>
<name>A0A4W5RQR8_9TELE</name>
<dbReference type="GO" id="GO:0016887">
    <property type="term" value="F:ATP hydrolysis activity"/>
    <property type="evidence" value="ECO:0007669"/>
    <property type="project" value="InterPro"/>
</dbReference>
<dbReference type="GeneTree" id="ENSGT00550000074878"/>
<reference evidence="11" key="3">
    <citation type="submission" date="2025-09" db="UniProtKB">
        <authorList>
            <consortium name="Ensembl"/>
        </authorList>
    </citation>
    <scope>IDENTIFICATION</scope>
</reference>
<dbReference type="GO" id="GO:0051082">
    <property type="term" value="F:unfolded protein binding"/>
    <property type="evidence" value="ECO:0007669"/>
    <property type="project" value="InterPro"/>
</dbReference>
<dbReference type="NCBIfam" id="NF041082">
    <property type="entry name" value="thermosome_alpha"/>
    <property type="match status" value="1"/>
</dbReference>
<dbReference type="Gene3D" id="3.50.7.10">
    <property type="entry name" value="GroEL"/>
    <property type="match status" value="1"/>
</dbReference>
<reference evidence="11" key="2">
    <citation type="submission" date="2025-08" db="UniProtKB">
        <authorList>
            <consortium name="Ensembl"/>
        </authorList>
    </citation>
    <scope>IDENTIFICATION</scope>
</reference>
<dbReference type="InterPro" id="IPR017998">
    <property type="entry name" value="Chaperone_TCP-1"/>
</dbReference>
<keyword evidence="7 10" id="KW-0143">Chaperone</keyword>
<protein>
    <recommendedName>
        <fullName evidence="3">T-complex protein 1 subunit alpha</fullName>
    </recommendedName>
    <alternativeName>
        <fullName evidence="8">CCT-alpha</fullName>
    </alternativeName>
</protein>
<evidence type="ECO:0000256" key="7">
    <source>
        <dbReference type="ARBA" id="ARBA00023186"/>
    </source>
</evidence>
<accession>A0A4W5RQR8</accession>
<keyword evidence="5 10" id="KW-0547">Nucleotide-binding</keyword>
<dbReference type="InterPro" id="IPR012715">
    <property type="entry name" value="Chap_CCT_alpha"/>
</dbReference>
<dbReference type="Ensembl" id="ENSHHUT00000089526.1">
    <property type="protein sequence ID" value="ENSHHUP00000086814.1"/>
    <property type="gene ID" value="ENSHHUG00000050195.1"/>
</dbReference>
<dbReference type="Pfam" id="PF00118">
    <property type="entry name" value="Cpn60_TCP1"/>
    <property type="match status" value="1"/>
</dbReference>
<dbReference type="FunFam" id="3.30.260.10:FF:000022">
    <property type="entry name" value="T-complex protein 1 subunit eta"/>
    <property type="match status" value="1"/>
</dbReference>
<dbReference type="SUPFAM" id="SSF54849">
    <property type="entry name" value="GroEL-intermediate domain like"/>
    <property type="match status" value="1"/>
</dbReference>
<evidence type="ECO:0000313" key="11">
    <source>
        <dbReference type="Ensembl" id="ENSHHUP00000086814.1"/>
    </source>
</evidence>
<dbReference type="InterPro" id="IPR002194">
    <property type="entry name" value="Chaperonin_TCP-1_CS"/>
</dbReference>
<organism evidence="11 12">
    <name type="scientific">Hucho hucho</name>
    <name type="common">huchen</name>
    <dbReference type="NCBI Taxonomy" id="62062"/>
    <lineage>
        <taxon>Eukaryota</taxon>
        <taxon>Metazoa</taxon>
        <taxon>Chordata</taxon>
        <taxon>Craniata</taxon>
        <taxon>Vertebrata</taxon>
        <taxon>Euteleostomi</taxon>
        <taxon>Actinopterygii</taxon>
        <taxon>Neopterygii</taxon>
        <taxon>Teleostei</taxon>
        <taxon>Protacanthopterygii</taxon>
        <taxon>Salmoniformes</taxon>
        <taxon>Salmonidae</taxon>
        <taxon>Salmoninae</taxon>
        <taxon>Hucho</taxon>
    </lineage>
</organism>
<dbReference type="SUPFAM" id="SSF48592">
    <property type="entry name" value="GroEL equatorial domain-like"/>
    <property type="match status" value="1"/>
</dbReference>
<reference evidence="12" key="1">
    <citation type="submission" date="2018-06" db="EMBL/GenBank/DDBJ databases">
        <title>Genome assembly of Danube salmon.</title>
        <authorList>
            <person name="Macqueen D.J."/>
            <person name="Gundappa M.K."/>
        </authorList>
    </citation>
    <scope>NUCLEOTIDE SEQUENCE [LARGE SCALE GENOMIC DNA]</scope>
</reference>
<dbReference type="Gene3D" id="3.30.260.10">
    <property type="entry name" value="TCP-1-like chaperonin intermediate domain"/>
    <property type="match status" value="1"/>
</dbReference>
<dbReference type="FunFam" id="3.50.7.10:FF:000009">
    <property type="entry name" value="T-complex protein 1 subunit alpha"/>
    <property type="match status" value="1"/>
</dbReference>
<dbReference type="PROSITE" id="PS00751">
    <property type="entry name" value="TCP1_2"/>
    <property type="match status" value="1"/>
</dbReference>